<sequence>MIDLLITGIFTFLWLVASSAWGKGLTDVGWSTSTTDLISVISVCKIQANKCTPGAIPQFGPLNSSVIAGFLNLILWAGNCWFIFKETHFHTKAAPSPT</sequence>
<evidence type="ECO:0000256" key="1">
    <source>
        <dbReference type="ARBA" id="ARBA00004141"/>
    </source>
</evidence>
<organism evidence="11 12">
    <name type="scientific">Hemibagrus guttatus</name>
    <dbReference type="NCBI Taxonomy" id="175788"/>
    <lineage>
        <taxon>Eukaryota</taxon>
        <taxon>Metazoa</taxon>
        <taxon>Chordata</taxon>
        <taxon>Craniata</taxon>
        <taxon>Vertebrata</taxon>
        <taxon>Euteleostomi</taxon>
        <taxon>Actinopterygii</taxon>
        <taxon>Neopterygii</taxon>
        <taxon>Teleostei</taxon>
        <taxon>Ostariophysi</taxon>
        <taxon>Siluriformes</taxon>
        <taxon>Bagridae</taxon>
        <taxon>Hemibagrus</taxon>
    </lineage>
</organism>
<keyword evidence="12" id="KW-1185">Reference proteome</keyword>
<feature type="signal peptide" evidence="9">
    <location>
        <begin position="1"/>
        <end position="22"/>
    </location>
</feature>
<dbReference type="PANTHER" id="PTHR10306">
    <property type="entry name" value="SYNAPTOPHYSIN"/>
    <property type="match status" value="1"/>
</dbReference>
<dbReference type="AlphaFoldDB" id="A0AAE0R285"/>
<evidence type="ECO:0000313" key="11">
    <source>
        <dbReference type="EMBL" id="KAK3539951.1"/>
    </source>
</evidence>
<protein>
    <recommendedName>
        <fullName evidence="10">MARVEL domain-containing protein</fullName>
    </recommendedName>
</protein>
<comment type="subcellular location">
    <subcellularLocation>
        <location evidence="1">Membrane</location>
        <topology evidence="1">Multi-pass membrane protein</topology>
    </subcellularLocation>
</comment>
<evidence type="ECO:0000256" key="7">
    <source>
        <dbReference type="PROSITE-ProRule" id="PRU00581"/>
    </source>
</evidence>
<evidence type="ECO:0000256" key="3">
    <source>
        <dbReference type="ARBA" id="ARBA00022692"/>
    </source>
</evidence>
<dbReference type="InterPro" id="IPR008253">
    <property type="entry name" value="Marvel"/>
</dbReference>
<comment type="caution">
    <text evidence="11">The sequence shown here is derived from an EMBL/GenBank/DDBJ whole genome shotgun (WGS) entry which is preliminary data.</text>
</comment>
<evidence type="ECO:0000256" key="9">
    <source>
        <dbReference type="SAM" id="SignalP"/>
    </source>
</evidence>
<reference evidence="11" key="1">
    <citation type="submission" date="2023-06" db="EMBL/GenBank/DDBJ databases">
        <title>Male Hemibagrus guttatus genome.</title>
        <authorList>
            <person name="Bian C."/>
        </authorList>
    </citation>
    <scope>NUCLEOTIDE SEQUENCE</scope>
    <source>
        <strain evidence="11">Male_cb2023</strain>
        <tissue evidence="11">Muscle</tissue>
    </source>
</reference>
<evidence type="ECO:0000256" key="4">
    <source>
        <dbReference type="ARBA" id="ARBA00022989"/>
    </source>
</evidence>
<keyword evidence="6" id="KW-0325">Glycoprotein</keyword>
<accession>A0AAE0R285</accession>
<dbReference type="PROSITE" id="PS51225">
    <property type="entry name" value="MARVEL"/>
    <property type="match status" value="1"/>
</dbReference>
<dbReference type="Proteomes" id="UP001274896">
    <property type="component" value="Unassembled WGS sequence"/>
</dbReference>
<comment type="similarity">
    <text evidence="2">Belongs to the synaptophysin/synaptobrevin family.</text>
</comment>
<feature type="domain" description="MARVEL" evidence="10">
    <location>
        <begin position="1"/>
        <end position="88"/>
    </location>
</feature>
<dbReference type="GO" id="GO:0030672">
    <property type="term" value="C:synaptic vesicle membrane"/>
    <property type="evidence" value="ECO:0007669"/>
    <property type="project" value="TreeGrafter"/>
</dbReference>
<feature type="transmembrane region" description="Helical" evidence="8">
    <location>
        <begin position="66"/>
        <end position="84"/>
    </location>
</feature>
<feature type="chain" id="PRO_5042018078" description="MARVEL domain-containing protein" evidence="9">
    <location>
        <begin position="23"/>
        <end position="98"/>
    </location>
</feature>
<evidence type="ECO:0000256" key="6">
    <source>
        <dbReference type="ARBA" id="ARBA00023180"/>
    </source>
</evidence>
<keyword evidence="3 7" id="KW-0812">Transmembrane</keyword>
<dbReference type="PANTHER" id="PTHR10306:SF9">
    <property type="entry name" value="SYNAPTOPHYSIN-LIKE PROTEIN 1"/>
    <property type="match status" value="1"/>
</dbReference>
<keyword evidence="4 8" id="KW-1133">Transmembrane helix</keyword>
<evidence type="ECO:0000256" key="8">
    <source>
        <dbReference type="SAM" id="Phobius"/>
    </source>
</evidence>
<evidence type="ECO:0000256" key="5">
    <source>
        <dbReference type="ARBA" id="ARBA00023136"/>
    </source>
</evidence>
<evidence type="ECO:0000259" key="10">
    <source>
        <dbReference type="PROSITE" id="PS51225"/>
    </source>
</evidence>
<name>A0AAE0R285_9TELE</name>
<keyword evidence="9" id="KW-0732">Signal</keyword>
<dbReference type="EMBL" id="JAUCMX010000007">
    <property type="protein sequence ID" value="KAK3539951.1"/>
    <property type="molecule type" value="Genomic_DNA"/>
</dbReference>
<gene>
    <name evidence="11" type="ORF">QTP70_019600</name>
</gene>
<dbReference type="InterPro" id="IPR001285">
    <property type="entry name" value="Synaptophysin/porin"/>
</dbReference>
<evidence type="ECO:0000313" key="12">
    <source>
        <dbReference type="Proteomes" id="UP001274896"/>
    </source>
</evidence>
<keyword evidence="5 7" id="KW-0472">Membrane</keyword>
<proteinExistence type="inferred from homology"/>
<evidence type="ECO:0000256" key="2">
    <source>
        <dbReference type="ARBA" id="ARBA00006476"/>
    </source>
</evidence>